<feature type="transmembrane region" description="Helical" evidence="2">
    <location>
        <begin position="46"/>
        <end position="67"/>
    </location>
</feature>
<dbReference type="GO" id="GO:0016020">
    <property type="term" value="C:membrane"/>
    <property type="evidence" value="ECO:0007669"/>
    <property type="project" value="UniProtKB-SubCell"/>
</dbReference>
<keyword evidence="2" id="KW-1133">Transmembrane helix</keyword>
<keyword evidence="2" id="KW-0472">Membrane</keyword>
<organism evidence="3 4">
    <name type="scientific">Albula goreensis</name>
    <dbReference type="NCBI Taxonomy" id="1534307"/>
    <lineage>
        <taxon>Eukaryota</taxon>
        <taxon>Metazoa</taxon>
        <taxon>Chordata</taxon>
        <taxon>Craniata</taxon>
        <taxon>Vertebrata</taxon>
        <taxon>Euteleostomi</taxon>
        <taxon>Actinopterygii</taxon>
        <taxon>Neopterygii</taxon>
        <taxon>Teleostei</taxon>
        <taxon>Albuliformes</taxon>
        <taxon>Albulidae</taxon>
        <taxon>Albula</taxon>
    </lineage>
</organism>
<gene>
    <name evidence="3" type="ORF">AGOR_G00195150</name>
</gene>
<sequence length="196" mass="21825">MSLVFTIASFMNNFFTLPNGFLFDRFGTMAVRVLAVLLYTTGTLMIAFSTAGIHISVTILITTLTQLYPASCSPPCPSLLWGMLFLITNMQVGNLFGSHRSTIITLYNGAFDSSSSVFLIFKVLHEAGISLRSSFLFMSGCSVIHLLRTFILLPKDHIPYPLPEGYTYGMSFGKSKSYTLEELEWQTKQARSRSRG</sequence>
<dbReference type="OrthoDB" id="330047at2759"/>
<feature type="transmembrane region" description="Helical" evidence="2">
    <location>
        <begin position="79"/>
        <end position="97"/>
    </location>
</feature>
<keyword evidence="4" id="KW-1185">Reference proteome</keyword>
<evidence type="ECO:0000256" key="1">
    <source>
        <dbReference type="ARBA" id="ARBA00004141"/>
    </source>
</evidence>
<dbReference type="SUPFAM" id="SSF103473">
    <property type="entry name" value="MFS general substrate transporter"/>
    <property type="match status" value="1"/>
</dbReference>
<dbReference type="PANTHER" id="PTHR20765:SF1">
    <property type="entry name" value="EQUILIBRATIVE NUCLEOBASE TRANSPORTER 1"/>
    <property type="match status" value="1"/>
</dbReference>
<comment type="subcellular location">
    <subcellularLocation>
        <location evidence="1">Membrane</location>
        <topology evidence="1">Multi-pass membrane protein</topology>
    </subcellularLocation>
</comment>
<keyword evidence="2" id="KW-0812">Transmembrane</keyword>
<name>A0A8T3CVV8_9TELE</name>
<dbReference type="InterPro" id="IPR036259">
    <property type="entry name" value="MFS_trans_sf"/>
</dbReference>
<dbReference type="Proteomes" id="UP000829720">
    <property type="component" value="Unassembled WGS sequence"/>
</dbReference>
<evidence type="ECO:0000313" key="3">
    <source>
        <dbReference type="EMBL" id="KAI1887890.1"/>
    </source>
</evidence>
<evidence type="ECO:0000256" key="2">
    <source>
        <dbReference type="SAM" id="Phobius"/>
    </source>
</evidence>
<dbReference type="InterPro" id="IPR027197">
    <property type="entry name" value="SLC43A3"/>
</dbReference>
<comment type="caution">
    <text evidence="3">The sequence shown here is derived from an EMBL/GenBank/DDBJ whole genome shotgun (WGS) entry which is preliminary data.</text>
</comment>
<dbReference type="EMBL" id="JAERUA010000018">
    <property type="protein sequence ID" value="KAI1887890.1"/>
    <property type="molecule type" value="Genomic_DNA"/>
</dbReference>
<dbReference type="Gene3D" id="1.20.1250.20">
    <property type="entry name" value="MFS general substrate transporter like domains"/>
    <property type="match status" value="1"/>
</dbReference>
<dbReference type="AlphaFoldDB" id="A0A8T3CVV8"/>
<dbReference type="PANTHER" id="PTHR20765">
    <property type="entry name" value="SOLUTE CARRIER FAMILY 43 MEMBER 3-RELATED"/>
    <property type="match status" value="1"/>
</dbReference>
<accession>A0A8T3CVV8</accession>
<evidence type="ECO:0000313" key="4">
    <source>
        <dbReference type="Proteomes" id="UP000829720"/>
    </source>
</evidence>
<protein>
    <submittedName>
        <fullName evidence="3">Uncharacterized protein</fullName>
    </submittedName>
</protein>
<proteinExistence type="predicted"/>
<reference evidence="3" key="1">
    <citation type="submission" date="2021-01" db="EMBL/GenBank/DDBJ databases">
        <authorList>
            <person name="Zahm M."/>
            <person name="Roques C."/>
            <person name="Cabau C."/>
            <person name="Klopp C."/>
            <person name="Donnadieu C."/>
            <person name="Jouanno E."/>
            <person name="Lampietro C."/>
            <person name="Louis A."/>
            <person name="Herpin A."/>
            <person name="Echchiki A."/>
            <person name="Berthelot C."/>
            <person name="Parey E."/>
            <person name="Roest-Crollius H."/>
            <person name="Braasch I."/>
            <person name="Postlethwait J."/>
            <person name="Bobe J."/>
            <person name="Montfort J."/>
            <person name="Bouchez O."/>
            <person name="Begum T."/>
            <person name="Mejri S."/>
            <person name="Adams A."/>
            <person name="Chen W.-J."/>
            <person name="Guiguen Y."/>
        </authorList>
    </citation>
    <scope>NUCLEOTIDE SEQUENCE</scope>
    <source>
        <tissue evidence="3">Blood</tissue>
    </source>
</reference>